<organism evidence="1 2">
    <name type="scientific">Marinomonas piezotolerans</name>
    <dbReference type="NCBI Taxonomy" id="2213058"/>
    <lineage>
        <taxon>Bacteria</taxon>
        <taxon>Pseudomonadati</taxon>
        <taxon>Pseudomonadota</taxon>
        <taxon>Gammaproteobacteria</taxon>
        <taxon>Oceanospirillales</taxon>
        <taxon>Oceanospirillaceae</taxon>
        <taxon>Marinomonas</taxon>
    </lineage>
</organism>
<comment type="caution">
    <text evidence="1">The sequence shown here is derived from an EMBL/GenBank/DDBJ whole genome shotgun (WGS) entry which is preliminary data.</text>
</comment>
<proteinExistence type="predicted"/>
<name>A0A370U4K6_9GAMM</name>
<dbReference type="RefSeq" id="WP_115469514.1">
    <property type="nucleotide sequence ID" value="NZ_QKRA01000015.1"/>
</dbReference>
<accession>A0A370U4K6</accession>
<dbReference type="NCBIfam" id="NF040692">
    <property type="entry name" value="recomb_assoc"/>
    <property type="match status" value="1"/>
</dbReference>
<evidence type="ECO:0000313" key="1">
    <source>
        <dbReference type="EMBL" id="RDL42712.1"/>
    </source>
</evidence>
<dbReference type="InterPro" id="IPR048061">
    <property type="entry name" value="GmtX-like"/>
</dbReference>
<protein>
    <submittedName>
        <fullName evidence="1">Uncharacterized protein</fullName>
    </submittedName>
</protein>
<gene>
    <name evidence="1" type="ORF">DN730_17940</name>
</gene>
<sequence>MNAKYFLDQLKNNSSKRAQQSLDAIYHVCLTQLNNGETDFSYSTISRIGQDKGVPRAQSIRNKSGEKYQQLIAYFKKEAENKNPKKLNRTEEDWVEKITDPTTKILVRQLIHENKRLKSELNEIIPPNSLIEIRDHRSDDGNVEKLEDFERRALESLLSERILNKLSLSIDSMGAFKDINNKIVFPIGTATALKKCLKNL</sequence>
<dbReference type="OrthoDB" id="6629240at2"/>
<reference evidence="1 2" key="1">
    <citation type="submission" date="2018-06" db="EMBL/GenBank/DDBJ databases">
        <title>Marinomonas sp. YLB-05 draft genome sequence.</title>
        <authorList>
            <person name="Yu L."/>
            <person name="Tang X."/>
        </authorList>
    </citation>
    <scope>NUCLEOTIDE SEQUENCE [LARGE SCALE GENOMIC DNA]</scope>
    <source>
        <strain evidence="1 2">YLB-05</strain>
    </source>
</reference>
<keyword evidence="2" id="KW-1185">Reference proteome</keyword>
<dbReference type="EMBL" id="QKRA01000015">
    <property type="protein sequence ID" value="RDL42712.1"/>
    <property type="molecule type" value="Genomic_DNA"/>
</dbReference>
<dbReference type="Proteomes" id="UP000254326">
    <property type="component" value="Unassembled WGS sequence"/>
</dbReference>
<dbReference type="AlphaFoldDB" id="A0A370U4K6"/>
<evidence type="ECO:0000313" key="2">
    <source>
        <dbReference type="Proteomes" id="UP000254326"/>
    </source>
</evidence>